<dbReference type="SUPFAM" id="SSF54373">
    <property type="entry name" value="FAD-linked reductases, C-terminal domain"/>
    <property type="match status" value="1"/>
</dbReference>
<dbReference type="Gene3D" id="3.90.660.10">
    <property type="match status" value="1"/>
</dbReference>
<dbReference type="InterPro" id="IPR006311">
    <property type="entry name" value="TAT_signal"/>
</dbReference>
<dbReference type="SUPFAM" id="SSF51905">
    <property type="entry name" value="FAD/NAD(P)-binding domain"/>
    <property type="match status" value="1"/>
</dbReference>
<dbReference type="Pfam" id="PF01593">
    <property type="entry name" value="Amino_oxidase"/>
    <property type="match status" value="1"/>
</dbReference>
<reference evidence="2 3" key="1">
    <citation type="journal article" date="2019" name="Int. J. Syst. Evol. Microbiol.">
        <title>The Global Catalogue of Microorganisms (GCM) 10K type strain sequencing project: providing services to taxonomists for standard genome sequencing and annotation.</title>
        <authorList>
            <consortium name="The Broad Institute Genomics Platform"/>
            <consortium name="The Broad Institute Genome Sequencing Center for Infectious Disease"/>
            <person name="Wu L."/>
            <person name="Ma J."/>
        </authorList>
    </citation>
    <scope>NUCLEOTIDE SEQUENCE [LARGE SCALE GENOMIC DNA]</scope>
    <source>
        <strain evidence="2 3">JCM 15481</strain>
    </source>
</reference>
<dbReference type="InterPro" id="IPR050281">
    <property type="entry name" value="Flavin_monoamine_oxidase"/>
</dbReference>
<dbReference type="Gene3D" id="1.20.1440.240">
    <property type="match status" value="1"/>
</dbReference>
<keyword evidence="3" id="KW-1185">Reference proteome</keyword>
<evidence type="ECO:0000259" key="1">
    <source>
        <dbReference type="Pfam" id="PF01593"/>
    </source>
</evidence>
<protein>
    <submittedName>
        <fullName evidence="2">Flavin monoamine oxidase family protein</fullName>
    </submittedName>
</protein>
<comment type="caution">
    <text evidence="2">The sequence shown here is derived from an EMBL/GenBank/DDBJ whole genome shotgun (WGS) entry which is preliminary data.</text>
</comment>
<gene>
    <name evidence="2" type="ORF">GCM10009802_05130</name>
</gene>
<dbReference type="PANTHER" id="PTHR10742:SF410">
    <property type="entry name" value="LYSINE-SPECIFIC HISTONE DEMETHYLASE 2"/>
    <property type="match status" value="1"/>
</dbReference>
<dbReference type="EMBL" id="BAAAPF010000004">
    <property type="protein sequence ID" value="GAA2108968.1"/>
    <property type="molecule type" value="Genomic_DNA"/>
</dbReference>
<dbReference type="Gene3D" id="3.50.50.60">
    <property type="entry name" value="FAD/NAD(P)-binding domain"/>
    <property type="match status" value="1"/>
</dbReference>
<name>A0ABN2XE12_9ACTN</name>
<sequence length="549" mass="59844">MAAGSLQVAAGKEETLAGSATRRDFLRSVGAAGGAGALYSTMSALGLAPVAEAAATEFRPPQRSDFTLSGRAAGKVIVLGAGIAGLVTAYELRKAGYRVRILEARNRPGGRNWTVRGGTTETDLDGRTQRARFSRDQYMNAGPARLPQSHVTLEYCRELGVELEVFTNQNANAYIHHENAVGSLAGRPVRWRTAKADVYGYVSELLATATDQGALDQKLTADDKERLLAFLEGFGDIGGRADDWGYTGSERRGYSVEPGAGTESGTVLGPVPSLSDVFASRIGHRFTFEFGYDQAMLMFQPKGGMDRIPYALARAVGRERIVYGAEATAVTDRPDGAEVTWRDGRGRSHTERADFVVSAIPPMIAARLDHNLGADVTAALRTPSPVPVGKIGLEYRSRWWETDEHIYGGITPTDTDLATVWYPSYGYHGRRGTLIGYYNFGADALAYGRLTHAEREARALSRGVRIHGEKYRTELAASFSIAWHRTPFIEGGWVGWESQTGPEYRRLLEPAGHVYFAGDWLSHAIAWQHGAITSARKVVTELHERVMQG</sequence>
<feature type="domain" description="Amine oxidase" evidence="1">
    <location>
        <begin position="83"/>
        <end position="542"/>
    </location>
</feature>
<dbReference type="InterPro" id="IPR002937">
    <property type="entry name" value="Amino_oxidase"/>
</dbReference>
<organism evidence="2 3">
    <name type="scientific">Streptomyces synnematoformans</name>
    <dbReference type="NCBI Taxonomy" id="415721"/>
    <lineage>
        <taxon>Bacteria</taxon>
        <taxon>Bacillati</taxon>
        <taxon>Actinomycetota</taxon>
        <taxon>Actinomycetes</taxon>
        <taxon>Kitasatosporales</taxon>
        <taxon>Streptomycetaceae</taxon>
        <taxon>Streptomyces</taxon>
    </lineage>
</organism>
<evidence type="ECO:0000313" key="2">
    <source>
        <dbReference type="EMBL" id="GAA2108968.1"/>
    </source>
</evidence>
<dbReference type="Proteomes" id="UP001500443">
    <property type="component" value="Unassembled WGS sequence"/>
</dbReference>
<dbReference type="PANTHER" id="PTHR10742">
    <property type="entry name" value="FLAVIN MONOAMINE OXIDASE"/>
    <property type="match status" value="1"/>
</dbReference>
<dbReference type="InterPro" id="IPR036188">
    <property type="entry name" value="FAD/NAD-bd_sf"/>
</dbReference>
<evidence type="ECO:0000313" key="3">
    <source>
        <dbReference type="Proteomes" id="UP001500443"/>
    </source>
</evidence>
<proteinExistence type="predicted"/>
<dbReference type="InterPro" id="IPR019546">
    <property type="entry name" value="TAT_signal_bac_arc"/>
</dbReference>
<dbReference type="PROSITE" id="PS51318">
    <property type="entry name" value="TAT"/>
    <property type="match status" value="1"/>
</dbReference>
<dbReference type="NCBIfam" id="TIGR01409">
    <property type="entry name" value="TAT_signal_seq"/>
    <property type="match status" value="1"/>
</dbReference>
<accession>A0ABN2XE12</accession>